<dbReference type="Proteomes" id="UP001151752">
    <property type="component" value="Chromosome 3"/>
</dbReference>
<dbReference type="InterPro" id="IPR034087">
    <property type="entry name" value="C/VIF1"/>
</dbReference>
<dbReference type="SMART" id="SM00856">
    <property type="entry name" value="PMEI"/>
    <property type="match status" value="1"/>
</dbReference>
<reference evidence="5" key="2">
    <citation type="journal article" date="2023" name="Int. J. Mol. Sci.">
        <title>De Novo Assembly and Annotation of 11 Diverse Shrub Willow (Salix) Genomes Reveals Novel Gene Organization in Sex-Linked Regions.</title>
        <authorList>
            <person name="Hyden B."/>
            <person name="Feng K."/>
            <person name="Yates T.B."/>
            <person name="Jawdy S."/>
            <person name="Cereghino C."/>
            <person name="Smart L.B."/>
            <person name="Muchero W."/>
        </authorList>
    </citation>
    <scope>NUCLEOTIDE SEQUENCE</scope>
    <source>
        <tissue evidence="5">Shoot tip</tissue>
    </source>
</reference>
<evidence type="ECO:0000259" key="4">
    <source>
        <dbReference type="SMART" id="SM00856"/>
    </source>
</evidence>
<dbReference type="SUPFAM" id="SSF101148">
    <property type="entry name" value="Plant invertase/pectin methylesterase inhibitor"/>
    <property type="match status" value="1"/>
</dbReference>
<proteinExistence type="inferred from homology"/>
<accession>A0A9Q0PWD8</accession>
<gene>
    <name evidence="5" type="ORF">OIU74_014603</name>
</gene>
<dbReference type="InterPro" id="IPR035513">
    <property type="entry name" value="Invertase/methylesterase_inhib"/>
</dbReference>
<evidence type="ECO:0000256" key="3">
    <source>
        <dbReference type="ARBA" id="ARBA00038471"/>
    </source>
</evidence>
<dbReference type="CDD" id="cd15796">
    <property type="entry name" value="CIF_like"/>
    <property type="match status" value="1"/>
</dbReference>
<evidence type="ECO:0000256" key="2">
    <source>
        <dbReference type="ARBA" id="ARBA00023157"/>
    </source>
</evidence>
<name>A0A9Q0PWD8_9ROSI</name>
<dbReference type="NCBIfam" id="TIGR01614">
    <property type="entry name" value="PME_inhib"/>
    <property type="match status" value="1"/>
</dbReference>
<evidence type="ECO:0000313" key="6">
    <source>
        <dbReference type="Proteomes" id="UP001151752"/>
    </source>
</evidence>
<organism evidence="5 6">
    <name type="scientific">Salix koriyanagi</name>
    <dbReference type="NCBI Taxonomy" id="2511006"/>
    <lineage>
        <taxon>Eukaryota</taxon>
        <taxon>Viridiplantae</taxon>
        <taxon>Streptophyta</taxon>
        <taxon>Embryophyta</taxon>
        <taxon>Tracheophyta</taxon>
        <taxon>Spermatophyta</taxon>
        <taxon>Magnoliopsida</taxon>
        <taxon>eudicotyledons</taxon>
        <taxon>Gunneridae</taxon>
        <taxon>Pentapetalae</taxon>
        <taxon>rosids</taxon>
        <taxon>fabids</taxon>
        <taxon>Malpighiales</taxon>
        <taxon>Salicaceae</taxon>
        <taxon>Saliceae</taxon>
        <taxon>Salix</taxon>
    </lineage>
</organism>
<dbReference type="FunFam" id="1.20.140.40:FF:000008">
    <property type="entry name" value="Invertase/pectin methylesterase inhibitor family protein"/>
    <property type="match status" value="1"/>
</dbReference>
<dbReference type="AlphaFoldDB" id="A0A9Q0PWD8"/>
<dbReference type="InterPro" id="IPR006501">
    <property type="entry name" value="Pectinesterase_inhib_dom"/>
</dbReference>
<protein>
    <submittedName>
        <fullName evidence="5">PECTINESTERASE INHIBITOR-LIKE</fullName>
    </submittedName>
</protein>
<keyword evidence="6" id="KW-1185">Reference proteome</keyword>
<dbReference type="EMBL" id="JAPFFM010000017">
    <property type="protein sequence ID" value="KAJ6695521.1"/>
    <property type="molecule type" value="Genomic_DNA"/>
</dbReference>
<dbReference type="PANTHER" id="PTHR35357:SF8">
    <property type="entry name" value="OS01G0111000 PROTEIN"/>
    <property type="match status" value="1"/>
</dbReference>
<dbReference type="GO" id="GO:0046910">
    <property type="term" value="F:pectinesterase inhibitor activity"/>
    <property type="evidence" value="ECO:0007669"/>
    <property type="project" value="UniProtKB-ARBA"/>
</dbReference>
<sequence length="299" mass="33536">MSKLLARLAGYLSNRTLVGVDKVGNRYFTRTEEIDGIMKEKRWVVFKGEEDPTSLPAVKFCREGESVGKKAKEPELGWLGSMTHATLYNMFVESGVSQYLENIGGMLYQIILALAKMIPSLFPVLLLLLISTSQCSATSQHKQPDLIEKSCSIIAGYEDCVRILRSDRRAIKATNVKELAYIILDLCIANATVTLGEVPKLREKYKKYGKIEKALRRCAVEYKRATKVYFRKAVEQLGKKSYLEAQNLAHIGGALGTSCEQEFYFQAPEYSPLWPRNHDLAVLGTVAEGIVSLLRLKKS</sequence>
<evidence type="ECO:0000256" key="1">
    <source>
        <dbReference type="ARBA" id="ARBA00022729"/>
    </source>
</evidence>
<comment type="similarity">
    <text evidence="3">Belongs to the PMEI family.</text>
</comment>
<dbReference type="Pfam" id="PF04043">
    <property type="entry name" value="PMEI"/>
    <property type="match status" value="1"/>
</dbReference>
<keyword evidence="2" id="KW-1015">Disulfide bond</keyword>
<feature type="domain" description="Pectinesterase inhibitor" evidence="4">
    <location>
        <begin position="142"/>
        <end position="290"/>
    </location>
</feature>
<dbReference type="Gene3D" id="1.20.140.40">
    <property type="entry name" value="Invertase/pectin methylesterase inhibitor family protein"/>
    <property type="match status" value="1"/>
</dbReference>
<keyword evidence="1" id="KW-0732">Signal</keyword>
<evidence type="ECO:0000313" key="5">
    <source>
        <dbReference type="EMBL" id="KAJ6695521.1"/>
    </source>
</evidence>
<reference evidence="5" key="1">
    <citation type="submission" date="2022-11" db="EMBL/GenBank/DDBJ databases">
        <authorList>
            <person name="Hyden B.L."/>
            <person name="Feng K."/>
            <person name="Yates T."/>
            <person name="Jawdy S."/>
            <person name="Smart L.B."/>
            <person name="Muchero W."/>
        </authorList>
    </citation>
    <scope>NUCLEOTIDE SEQUENCE</scope>
    <source>
        <tissue evidence="5">Shoot tip</tissue>
    </source>
</reference>
<comment type="caution">
    <text evidence="5">The sequence shown here is derived from an EMBL/GenBank/DDBJ whole genome shotgun (WGS) entry which is preliminary data.</text>
</comment>
<dbReference type="PANTHER" id="PTHR35357">
    <property type="entry name" value="OS02G0537100 PROTEIN"/>
    <property type="match status" value="1"/>
</dbReference>